<feature type="region of interest" description="Disordered" evidence="1">
    <location>
        <begin position="1"/>
        <end position="36"/>
    </location>
</feature>
<proteinExistence type="predicted"/>
<accession>A0A9N9E6P7</accession>
<evidence type="ECO:0000313" key="2">
    <source>
        <dbReference type="EMBL" id="CAG8662339.1"/>
    </source>
</evidence>
<feature type="compositionally biased region" description="Basic and acidic residues" evidence="1">
    <location>
        <begin position="1"/>
        <end position="20"/>
    </location>
</feature>
<organism evidence="2 3">
    <name type="scientific">Ambispora leptoticha</name>
    <dbReference type="NCBI Taxonomy" id="144679"/>
    <lineage>
        <taxon>Eukaryota</taxon>
        <taxon>Fungi</taxon>
        <taxon>Fungi incertae sedis</taxon>
        <taxon>Mucoromycota</taxon>
        <taxon>Glomeromycotina</taxon>
        <taxon>Glomeromycetes</taxon>
        <taxon>Archaeosporales</taxon>
        <taxon>Ambisporaceae</taxon>
        <taxon>Ambispora</taxon>
    </lineage>
</organism>
<reference evidence="2" key="1">
    <citation type="submission" date="2021-06" db="EMBL/GenBank/DDBJ databases">
        <authorList>
            <person name="Kallberg Y."/>
            <person name="Tangrot J."/>
            <person name="Rosling A."/>
        </authorList>
    </citation>
    <scope>NUCLEOTIDE SEQUENCE</scope>
    <source>
        <strain evidence="2">FL130A</strain>
    </source>
</reference>
<dbReference type="Proteomes" id="UP000789508">
    <property type="component" value="Unassembled WGS sequence"/>
</dbReference>
<gene>
    <name evidence="2" type="ORF">ALEPTO_LOCUS10362</name>
</gene>
<name>A0A9N9E6P7_9GLOM</name>
<dbReference type="EMBL" id="CAJVPS010011028">
    <property type="protein sequence ID" value="CAG8662339.1"/>
    <property type="molecule type" value="Genomic_DNA"/>
</dbReference>
<feature type="non-terminal residue" evidence="2">
    <location>
        <position position="1"/>
    </location>
</feature>
<evidence type="ECO:0000256" key="1">
    <source>
        <dbReference type="SAM" id="MobiDB-lite"/>
    </source>
</evidence>
<evidence type="ECO:0000313" key="3">
    <source>
        <dbReference type="Proteomes" id="UP000789508"/>
    </source>
</evidence>
<dbReference type="AlphaFoldDB" id="A0A9N9E6P7"/>
<protein>
    <submittedName>
        <fullName evidence="2">10395_t:CDS:1</fullName>
    </submittedName>
</protein>
<sequence>MSQEEVKKEENKMEIIKEPDNIEPTAGKKRRQEEEILARDKKENKIVEEDLMLTAIPLSQSIWAPSRRPCSNTGNYKANILAYNVPGENKEQRIRMVKGMLAGNNHVKEVKEVFKNYNKWIEVTFD</sequence>
<dbReference type="OrthoDB" id="10616054at2759"/>
<comment type="caution">
    <text evidence="2">The sequence shown here is derived from an EMBL/GenBank/DDBJ whole genome shotgun (WGS) entry which is preliminary data.</text>
</comment>
<keyword evidence="3" id="KW-1185">Reference proteome</keyword>